<evidence type="ECO:0000256" key="1">
    <source>
        <dbReference type="ARBA" id="ARBA00004496"/>
    </source>
</evidence>
<evidence type="ECO:0000313" key="5">
    <source>
        <dbReference type="EMBL" id="OAG21620.1"/>
    </source>
</evidence>
<accession>A0A177DQX4</accession>
<protein>
    <recommendedName>
        <fullName evidence="7">Dynactin subunit 2</fullName>
    </recommendedName>
</protein>
<keyword evidence="3" id="KW-0175">Coiled coil</keyword>
<dbReference type="KEGG" id="aalt:CC77DRAFT_1030413"/>
<name>A0A177DQX4_ALTAL</name>
<dbReference type="GO" id="GO:0005869">
    <property type="term" value="C:dynactin complex"/>
    <property type="evidence" value="ECO:0007669"/>
    <property type="project" value="InterPro"/>
</dbReference>
<evidence type="ECO:0000256" key="4">
    <source>
        <dbReference type="SAM" id="MobiDB-lite"/>
    </source>
</evidence>
<dbReference type="EMBL" id="KV441476">
    <property type="protein sequence ID" value="OAG21620.1"/>
    <property type="molecule type" value="Genomic_DNA"/>
</dbReference>
<sequence>MSEGTRPKYDNLPGIDTAPDIYETPELAEDVSTIQASTAVSESDGEGDDDDPRDSAVRHQRLQPDQARSRFQPSRIDARGVDFSDNITAQRQSYRTSTQRQRRRGEIIGDDSDEEEESFAKKLLRIKRELAGLEEEYERGVQSGDKSKIEEQDPKEMMELIASKVDTIYTAHKGGARGAQAILDRTVQKFESYKPFEPSPKISDAIAKKPPLPGTQIQKSQLEFVLNQAAEFDKRITQMENNLGLNGNTMPDLSDHTPFPVATTLTRLEQTLSLIGDASANNMDAVTQNFKKLTAEAEHLKEVRQEAAQAGSTSGDNKAPIYPDQDAKINALYGTLPSVDKLSPILPLVLERLRTLRLVHTSAWQADTVLTELESRQSTQEQEIKKWERQLEVLEKKMKTAETAMVNNVKTVGNDVKMLEEKMAKLLAGGHEE</sequence>
<evidence type="ECO:0000256" key="2">
    <source>
        <dbReference type="ARBA" id="ARBA00022490"/>
    </source>
</evidence>
<evidence type="ECO:0000256" key="3">
    <source>
        <dbReference type="SAM" id="Coils"/>
    </source>
</evidence>
<dbReference type="Proteomes" id="UP000077248">
    <property type="component" value="Unassembled WGS sequence"/>
</dbReference>
<feature type="region of interest" description="Disordered" evidence="4">
    <location>
        <begin position="134"/>
        <end position="153"/>
    </location>
</feature>
<dbReference type="InterPro" id="IPR028133">
    <property type="entry name" value="Dynamitin"/>
</dbReference>
<feature type="region of interest" description="Disordered" evidence="4">
    <location>
        <begin position="1"/>
        <end position="118"/>
    </location>
</feature>
<reference evidence="5 6" key="1">
    <citation type="submission" date="2016-05" db="EMBL/GenBank/DDBJ databases">
        <title>Comparative analysis of secretome profiles of manganese(II)-oxidizing ascomycete fungi.</title>
        <authorList>
            <consortium name="DOE Joint Genome Institute"/>
            <person name="Zeiner C.A."/>
            <person name="Purvine S.O."/>
            <person name="Zink E.M."/>
            <person name="Wu S."/>
            <person name="Pasa-Tolic L."/>
            <person name="Chaput D.L."/>
            <person name="Haridas S."/>
            <person name="Grigoriev I.V."/>
            <person name="Santelli C.M."/>
            <person name="Hansel C.M."/>
        </authorList>
    </citation>
    <scope>NUCLEOTIDE SEQUENCE [LARGE SCALE GENOMIC DNA]</scope>
    <source>
        <strain evidence="5 6">SRC1lrK2f</strain>
    </source>
</reference>
<dbReference type="AlphaFoldDB" id="A0A177DQX4"/>
<gene>
    <name evidence="5" type="ORF">CC77DRAFT_1030413</name>
</gene>
<feature type="compositionally biased region" description="Low complexity" evidence="4">
    <location>
        <begin position="90"/>
        <end position="99"/>
    </location>
</feature>
<feature type="coiled-coil region" evidence="3">
    <location>
        <begin position="370"/>
        <end position="404"/>
    </location>
</feature>
<dbReference type="GO" id="GO:0007017">
    <property type="term" value="P:microtubule-based process"/>
    <property type="evidence" value="ECO:0007669"/>
    <property type="project" value="InterPro"/>
</dbReference>
<feature type="compositionally biased region" description="Acidic residues" evidence="4">
    <location>
        <begin position="43"/>
        <end position="52"/>
    </location>
</feature>
<dbReference type="OMA" id="SDMDIQP"/>
<feature type="compositionally biased region" description="Acidic residues" evidence="4">
    <location>
        <begin position="108"/>
        <end position="117"/>
    </location>
</feature>
<dbReference type="STRING" id="5599.A0A177DQX4"/>
<proteinExistence type="predicted"/>
<dbReference type="RefSeq" id="XP_018387041.1">
    <property type="nucleotide sequence ID" value="XM_018526590.1"/>
</dbReference>
<dbReference type="PANTHER" id="PTHR15346">
    <property type="entry name" value="DYNACTIN SUBUNIT"/>
    <property type="match status" value="1"/>
</dbReference>
<evidence type="ECO:0008006" key="7">
    <source>
        <dbReference type="Google" id="ProtNLM"/>
    </source>
</evidence>
<keyword evidence="2" id="KW-0963">Cytoplasm</keyword>
<feature type="coiled-coil region" evidence="3">
    <location>
        <begin position="283"/>
        <end position="310"/>
    </location>
</feature>
<comment type="subcellular location">
    <subcellularLocation>
        <location evidence="1">Cytoplasm</location>
    </subcellularLocation>
</comment>
<dbReference type="GO" id="GO:0005737">
    <property type="term" value="C:cytoplasm"/>
    <property type="evidence" value="ECO:0007669"/>
    <property type="project" value="UniProtKB-SubCell"/>
</dbReference>
<dbReference type="Pfam" id="PF04912">
    <property type="entry name" value="Dynamitin"/>
    <property type="match status" value="1"/>
</dbReference>
<keyword evidence="6" id="KW-1185">Reference proteome</keyword>
<evidence type="ECO:0000313" key="6">
    <source>
        <dbReference type="Proteomes" id="UP000077248"/>
    </source>
</evidence>
<dbReference type="VEuPathDB" id="FungiDB:CC77DRAFT_1030413"/>
<organism evidence="5 6">
    <name type="scientific">Alternaria alternata</name>
    <name type="common">Alternaria rot fungus</name>
    <name type="synonym">Torula alternata</name>
    <dbReference type="NCBI Taxonomy" id="5599"/>
    <lineage>
        <taxon>Eukaryota</taxon>
        <taxon>Fungi</taxon>
        <taxon>Dikarya</taxon>
        <taxon>Ascomycota</taxon>
        <taxon>Pezizomycotina</taxon>
        <taxon>Dothideomycetes</taxon>
        <taxon>Pleosporomycetidae</taxon>
        <taxon>Pleosporales</taxon>
        <taxon>Pleosporineae</taxon>
        <taxon>Pleosporaceae</taxon>
        <taxon>Alternaria</taxon>
        <taxon>Alternaria sect. Alternaria</taxon>
        <taxon>Alternaria alternata complex</taxon>
    </lineage>
</organism>
<dbReference type="GeneID" id="29112184"/>